<dbReference type="AlphaFoldDB" id="A0A7W5FIW2"/>
<keyword evidence="1" id="KW-0732">Signal</keyword>
<evidence type="ECO:0000259" key="2">
    <source>
        <dbReference type="Pfam" id="PF13349"/>
    </source>
</evidence>
<sequence>MSRRVALILAAVTVGGTLAGCDGAVGARLTFEDTETVKITEIVLSGRHSDVRITGSETATETTIRRIITGDSDPGTTYQRKDGVLTLTSDCGPDCGVDYEITAPASVTVRGELTSGDVGLIGVGPVDIRLTSGDVMVDHGTGPLKVRATSGDLNVVGRSEVTLEAQSGDLSVLNAAGPVTVRTTSGDIDVELAEASSVTAAATNGDVQVMVPAGAYQVRTGSTSGDQEAVGVTNDPKSTNVLDVHTRNGDVSVIGG</sequence>
<dbReference type="InterPro" id="IPR025164">
    <property type="entry name" value="Toastrack_DUF4097"/>
</dbReference>
<reference evidence="3 4" key="1">
    <citation type="submission" date="2020-08" db="EMBL/GenBank/DDBJ databases">
        <title>Genomic Encyclopedia of Type Strains, Phase III (KMG-III): the genomes of soil and plant-associated and newly described type strains.</title>
        <authorList>
            <person name="Whitman W."/>
        </authorList>
    </citation>
    <scope>NUCLEOTIDE SEQUENCE [LARGE SCALE GENOMIC DNA]</scope>
    <source>
        <strain evidence="3 4">CECT 3287</strain>
    </source>
</reference>
<comment type="caution">
    <text evidence="3">The sequence shown here is derived from an EMBL/GenBank/DDBJ whole genome shotgun (WGS) entry which is preliminary data.</text>
</comment>
<organism evidence="3 4">
    <name type="scientific">Actinoplanes campanulatus</name>
    <dbReference type="NCBI Taxonomy" id="113559"/>
    <lineage>
        <taxon>Bacteria</taxon>
        <taxon>Bacillati</taxon>
        <taxon>Actinomycetota</taxon>
        <taxon>Actinomycetes</taxon>
        <taxon>Micromonosporales</taxon>
        <taxon>Micromonosporaceae</taxon>
        <taxon>Actinoplanes</taxon>
    </lineage>
</organism>
<gene>
    <name evidence="3" type="ORF">FHR83_007868</name>
</gene>
<feature type="chain" id="PRO_5038570079" description="DUF4097 domain-containing protein" evidence="1">
    <location>
        <begin position="20"/>
        <end position="256"/>
    </location>
</feature>
<dbReference type="PROSITE" id="PS51257">
    <property type="entry name" value="PROKAR_LIPOPROTEIN"/>
    <property type="match status" value="1"/>
</dbReference>
<evidence type="ECO:0000313" key="3">
    <source>
        <dbReference type="EMBL" id="MBB3100148.1"/>
    </source>
</evidence>
<dbReference type="EMBL" id="JACHXF010000023">
    <property type="protein sequence ID" value="MBB3100148.1"/>
    <property type="molecule type" value="Genomic_DNA"/>
</dbReference>
<dbReference type="RefSeq" id="WP_183226212.1">
    <property type="nucleotide sequence ID" value="NZ_BMPW01000012.1"/>
</dbReference>
<name>A0A7W5FIW2_9ACTN</name>
<evidence type="ECO:0000256" key="1">
    <source>
        <dbReference type="SAM" id="SignalP"/>
    </source>
</evidence>
<keyword evidence="4" id="KW-1185">Reference proteome</keyword>
<feature type="signal peptide" evidence="1">
    <location>
        <begin position="1"/>
        <end position="19"/>
    </location>
</feature>
<accession>A0A7W5FIW2</accession>
<dbReference type="Pfam" id="PF13349">
    <property type="entry name" value="DUF4097"/>
    <property type="match status" value="1"/>
</dbReference>
<evidence type="ECO:0000313" key="4">
    <source>
        <dbReference type="Proteomes" id="UP000590749"/>
    </source>
</evidence>
<proteinExistence type="predicted"/>
<dbReference type="Proteomes" id="UP000590749">
    <property type="component" value="Unassembled WGS sequence"/>
</dbReference>
<feature type="domain" description="DUF4097" evidence="2">
    <location>
        <begin position="160"/>
        <end position="253"/>
    </location>
</feature>
<protein>
    <recommendedName>
        <fullName evidence="2">DUF4097 domain-containing protein</fullName>
    </recommendedName>
</protein>